<dbReference type="AlphaFoldDB" id="F0W3V1"/>
<protein>
    <submittedName>
        <fullName evidence="1">Uncharacterized protein AlNc14C14G1617</fullName>
    </submittedName>
</protein>
<name>F0W3V1_9STRA</name>
<dbReference type="HOGENOM" id="CLU_350367_0_0_1"/>
<accession>F0W3V1</accession>
<organism evidence="1">
    <name type="scientific">Albugo laibachii Nc14</name>
    <dbReference type="NCBI Taxonomy" id="890382"/>
    <lineage>
        <taxon>Eukaryota</taxon>
        <taxon>Sar</taxon>
        <taxon>Stramenopiles</taxon>
        <taxon>Oomycota</taxon>
        <taxon>Peronosporomycetes</taxon>
        <taxon>Albuginales</taxon>
        <taxon>Albuginaceae</taxon>
        <taxon>Albugo</taxon>
    </lineage>
</organism>
<dbReference type="SUPFAM" id="SSF48371">
    <property type="entry name" value="ARM repeat"/>
    <property type="match status" value="1"/>
</dbReference>
<dbReference type="InterPro" id="IPR016024">
    <property type="entry name" value="ARM-type_fold"/>
</dbReference>
<gene>
    <name evidence="1" type="primary">AlNc14C14G1617</name>
    <name evidence="1" type="ORF">ALNC14_018430</name>
</gene>
<reference evidence="1" key="1">
    <citation type="journal article" date="2011" name="PLoS Biol.">
        <title>Gene gain and loss during evolution of obligate parasitism in the white rust pathogen of Arabidopsis thaliana.</title>
        <authorList>
            <person name="Kemen E."/>
            <person name="Gardiner A."/>
            <person name="Schultz-Larsen T."/>
            <person name="Kemen A.C."/>
            <person name="Balmuth A.L."/>
            <person name="Robert-Seilaniantz A."/>
            <person name="Bailey K."/>
            <person name="Holub E."/>
            <person name="Studholme D.J."/>
            <person name="Maclean D."/>
            <person name="Jones J.D."/>
        </authorList>
    </citation>
    <scope>NUCLEOTIDE SEQUENCE</scope>
</reference>
<reference evidence="1" key="2">
    <citation type="submission" date="2011-02" db="EMBL/GenBank/DDBJ databases">
        <authorList>
            <person name="MacLean D."/>
        </authorList>
    </citation>
    <scope>NUCLEOTIDE SEQUENCE</scope>
</reference>
<dbReference type="Gene3D" id="1.25.10.10">
    <property type="entry name" value="Leucine-rich Repeat Variant"/>
    <property type="match status" value="1"/>
</dbReference>
<sequence length="804" mass="90286">MPDLTPGSTSNILNVIQQRLSNISDSHLQSKVLLEYSELSLSPAVPTSQVIDFLFSFLEQHNQKALVPASHVELDSIPKKALAVCYKMVGKKGNQAEVVIVYSILKGLYSILQVKPVIVKPMIQVEGMKTQLTRCFSTSEDFKLRCETLRIVLDCMMISKREEEALDLALQCMKDSSYHLHEIALRGLLRLLDVGYHFSAKKEETLKTVATLLHYGESASLQNIAAQILIAIADQNPNLDVTLGFLDLHKPLSVADAVFLLFGQGLITMSSTCRAYVANAIATIADLISTSAIEDSLQRSQVDERVQDNATDTLLLTTTGSMLMLLEDPSTCVAVQASYAVGRLLTNSMCSTRIIDRSIKALFEVFARVASDSSDHISIGIVLKTLNEVLAYRNRRTTPAYLLSINQMTCILASLPVPNVQVLELLQSTIQLCDVTKGDDLDRMISTRVETQRSWLVCNLDQELFSGLGNEEQVSLKQNVHAWHREFVERICQAPDDVAKLGMFIWQSDEVSGSHLPLPQLSILIEKLLDALSIRLSEPKNDMWPCIPFQWIDWIRAVKKDVPELTIICMNQLFRQCQSLVEACKYLFVKGALDNLKTQITLQKIYGHCMILDELSKFNGVTSSAHLICGINKARTIQLWQKTLVDDVSNSEDARSAVRSLIKLVPILSSSSPNAKIFWPLENQQESFHTLAPYLQQLEISFALKYVQYTARVYIKAQLWDGSTHYHKVPRSAFHWYTLDSCKAQYSISFPVSQSLDPVCVKLSICIHHSFGFTSLNEEKNQINDTDFVPLSREVRCFLNRSKK</sequence>
<dbReference type="EMBL" id="FR824059">
    <property type="protein sequence ID" value="CCA15700.1"/>
    <property type="molecule type" value="Genomic_DNA"/>
</dbReference>
<proteinExistence type="predicted"/>
<evidence type="ECO:0000313" key="1">
    <source>
        <dbReference type="EMBL" id="CCA15700.1"/>
    </source>
</evidence>
<dbReference type="InterPro" id="IPR011989">
    <property type="entry name" value="ARM-like"/>
</dbReference>